<sequence>MLAECEVCGNDLTPEKPYLGDEANAYAQALCGKCGTEFEFRYELVDRHIEKRGREVS</sequence>
<evidence type="ECO:0000313" key="1">
    <source>
        <dbReference type="EMBL" id="SDM27088.1"/>
    </source>
</evidence>
<accession>A0A1G9RUW7</accession>
<organism evidence="1 2">
    <name type="scientific">Halarsenatibacter silvermanii</name>
    <dbReference type="NCBI Taxonomy" id="321763"/>
    <lineage>
        <taxon>Bacteria</taxon>
        <taxon>Bacillati</taxon>
        <taxon>Bacillota</taxon>
        <taxon>Clostridia</taxon>
        <taxon>Halanaerobiales</taxon>
        <taxon>Halarsenatibacteraceae</taxon>
        <taxon>Halarsenatibacter</taxon>
    </lineage>
</organism>
<gene>
    <name evidence="1" type="ORF">SAMN04488692_12418</name>
</gene>
<keyword evidence="2" id="KW-1185">Reference proteome</keyword>
<protein>
    <submittedName>
        <fullName evidence="1">Uncharacterized protein</fullName>
    </submittedName>
</protein>
<dbReference type="EMBL" id="FNGO01000024">
    <property type="protein sequence ID" value="SDM27088.1"/>
    <property type="molecule type" value="Genomic_DNA"/>
</dbReference>
<reference evidence="1 2" key="1">
    <citation type="submission" date="2016-10" db="EMBL/GenBank/DDBJ databases">
        <authorList>
            <person name="de Groot N.N."/>
        </authorList>
    </citation>
    <scope>NUCLEOTIDE SEQUENCE [LARGE SCALE GENOMIC DNA]</scope>
    <source>
        <strain evidence="1 2">SLAS-1</strain>
    </source>
</reference>
<dbReference type="Proteomes" id="UP000199476">
    <property type="component" value="Unassembled WGS sequence"/>
</dbReference>
<dbReference type="OrthoDB" id="962301at2"/>
<dbReference type="AlphaFoldDB" id="A0A1G9RUW7"/>
<evidence type="ECO:0000313" key="2">
    <source>
        <dbReference type="Proteomes" id="UP000199476"/>
    </source>
</evidence>
<dbReference type="STRING" id="321763.SAMN04488692_12418"/>
<dbReference type="RefSeq" id="WP_159429914.1">
    <property type="nucleotide sequence ID" value="NZ_FNGO01000024.1"/>
</dbReference>
<name>A0A1G9RUW7_9FIRM</name>
<proteinExistence type="predicted"/>